<accession>A0ABN8VWS2</accession>
<dbReference type="PIRSF" id="PIRSF003113">
    <property type="entry name" value="BolA"/>
    <property type="match status" value="1"/>
</dbReference>
<evidence type="ECO:0000256" key="1">
    <source>
        <dbReference type="ARBA" id="ARBA00005578"/>
    </source>
</evidence>
<dbReference type="Pfam" id="PF01722">
    <property type="entry name" value="BolA"/>
    <property type="match status" value="1"/>
</dbReference>
<dbReference type="Proteomes" id="UP001157733">
    <property type="component" value="Chromosome"/>
</dbReference>
<evidence type="ECO:0000256" key="2">
    <source>
        <dbReference type="RuleBase" id="RU003860"/>
    </source>
</evidence>
<name>A0ABN8VWS2_9BACT</name>
<dbReference type="InterPro" id="IPR036065">
    <property type="entry name" value="BolA-like_sf"/>
</dbReference>
<dbReference type="PANTHER" id="PTHR46229">
    <property type="entry name" value="BOLA TRANSCRIPTION REGULATOR"/>
    <property type="match status" value="1"/>
</dbReference>
<reference evidence="3 4" key="1">
    <citation type="submission" date="2022-09" db="EMBL/GenBank/DDBJ databases">
        <authorList>
            <person name="Kop L."/>
        </authorList>
    </citation>
    <scope>NUCLEOTIDE SEQUENCE [LARGE SCALE GENOMIC DNA]</scope>
    <source>
        <strain evidence="3 4">347</strain>
    </source>
</reference>
<keyword evidence="3" id="KW-0132">Cell division</keyword>
<dbReference type="Gene3D" id="3.10.20.90">
    <property type="entry name" value="Phosphatidylinositol 3-kinase Catalytic Subunit, Chain A, domain 1"/>
    <property type="match status" value="1"/>
</dbReference>
<dbReference type="InterPro" id="IPR050961">
    <property type="entry name" value="BolA/IbaG_stress_morph_reg"/>
</dbReference>
<evidence type="ECO:0000313" key="3">
    <source>
        <dbReference type="EMBL" id="CAI2718234.1"/>
    </source>
</evidence>
<proteinExistence type="inferred from homology"/>
<keyword evidence="4" id="KW-1185">Reference proteome</keyword>
<dbReference type="PANTHER" id="PTHR46229:SF2">
    <property type="entry name" value="BOLA-LIKE PROTEIN 1"/>
    <property type="match status" value="1"/>
</dbReference>
<dbReference type="EMBL" id="OX336137">
    <property type="protein sequence ID" value="CAI2718234.1"/>
    <property type="molecule type" value="Genomic_DNA"/>
</dbReference>
<dbReference type="SUPFAM" id="SSF82657">
    <property type="entry name" value="BolA-like"/>
    <property type="match status" value="1"/>
</dbReference>
<comment type="similarity">
    <text evidence="1 2">Belongs to the BolA/IbaG family.</text>
</comment>
<evidence type="ECO:0000313" key="4">
    <source>
        <dbReference type="Proteomes" id="UP001157733"/>
    </source>
</evidence>
<protein>
    <submittedName>
        <fullName evidence="3">Cell division protein BolA</fullName>
    </submittedName>
</protein>
<organism evidence="3 4">
    <name type="scientific">Nitrospina watsonii</name>
    <dbReference type="NCBI Taxonomy" id="1323948"/>
    <lineage>
        <taxon>Bacteria</taxon>
        <taxon>Pseudomonadati</taxon>
        <taxon>Nitrospinota/Tectimicrobiota group</taxon>
        <taxon>Nitrospinota</taxon>
        <taxon>Nitrospinia</taxon>
        <taxon>Nitrospinales</taxon>
        <taxon>Nitrospinaceae</taxon>
        <taxon>Nitrospina</taxon>
    </lineage>
</organism>
<dbReference type="InterPro" id="IPR002634">
    <property type="entry name" value="BolA"/>
</dbReference>
<dbReference type="RefSeq" id="WP_282011139.1">
    <property type="nucleotide sequence ID" value="NZ_OX336137.1"/>
</dbReference>
<keyword evidence="3" id="KW-0131">Cell cycle</keyword>
<dbReference type="GO" id="GO:0051301">
    <property type="term" value="P:cell division"/>
    <property type="evidence" value="ECO:0007669"/>
    <property type="project" value="UniProtKB-KW"/>
</dbReference>
<gene>
    <name evidence="3" type="ORF">NSPWAT_1375</name>
</gene>
<sequence length="98" mass="10900">MDETAQLIEDILKETLQAVYVEIIDESYLHRGHKAAGGGGHYAVIVVSEQFAGVNPLDRRRLVYGALDEQINGQPKRIHAIQIKTFTPAQWEEAGNTV</sequence>